<protein>
    <recommendedName>
        <fullName evidence="4">Transmembrane protein 138</fullName>
    </recommendedName>
</protein>
<dbReference type="EMBL" id="JASJQH010000897">
    <property type="protein sequence ID" value="KAK9762601.1"/>
    <property type="molecule type" value="Genomic_DNA"/>
</dbReference>
<name>A0ABR2WM94_9FUNG</name>
<evidence type="ECO:0000313" key="2">
    <source>
        <dbReference type="EMBL" id="KAK9762601.1"/>
    </source>
</evidence>
<reference evidence="2 3" key="1">
    <citation type="submission" date="2023-04" db="EMBL/GenBank/DDBJ databases">
        <title>Genome of Basidiobolus ranarum AG-B5.</title>
        <authorList>
            <person name="Stajich J.E."/>
            <person name="Carter-House D."/>
            <person name="Gryganskyi A."/>
        </authorList>
    </citation>
    <scope>NUCLEOTIDE SEQUENCE [LARGE SCALE GENOMIC DNA]</scope>
    <source>
        <strain evidence="2 3">AG-B5</strain>
    </source>
</reference>
<keyword evidence="1" id="KW-0812">Transmembrane</keyword>
<keyword evidence="1" id="KW-1133">Transmembrane helix</keyword>
<dbReference type="Proteomes" id="UP001479436">
    <property type="component" value="Unassembled WGS sequence"/>
</dbReference>
<keyword evidence="1" id="KW-0472">Membrane</keyword>
<organism evidence="2 3">
    <name type="scientific">Basidiobolus ranarum</name>
    <dbReference type="NCBI Taxonomy" id="34480"/>
    <lineage>
        <taxon>Eukaryota</taxon>
        <taxon>Fungi</taxon>
        <taxon>Fungi incertae sedis</taxon>
        <taxon>Zoopagomycota</taxon>
        <taxon>Entomophthoromycotina</taxon>
        <taxon>Basidiobolomycetes</taxon>
        <taxon>Basidiobolales</taxon>
        <taxon>Basidiobolaceae</taxon>
        <taxon>Basidiobolus</taxon>
    </lineage>
</organism>
<feature type="transmembrane region" description="Helical" evidence="1">
    <location>
        <begin position="109"/>
        <end position="129"/>
    </location>
</feature>
<feature type="transmembrane region" description="Helical" evidence="1">
    <location>
        <begin position="51"/>
        <end position="73"/>
    </location>
</feature>
<proteinExistence type="predicted"/>
<comment type="caution">
    <text evidence="2">The sequence shown here is derived from an EMBL/GenBank/DDBJ whole genome shotgun (WGS) entry which is preliminary data.</text>
</comment>
<feature type="transmembrane region" description="Helical" evidence="1">
    <location>
        <begin position="150"/>
        <end position="174"/>
    </location>
</feature>
<evidence type="ECO:0000313" key="3">
    <source>
        <dbReference type="Proteomes" id="UP001479436"/>
    </source>
</evidence>
<evidence type="ECO:0000256" key="1">
    <source>
        <dbReference type="SAM" id="Phobius"/>
    </source>
</evidence>
<feature type="transmembrane region" description="Helical" evidence="1">
    <location>
        <begin position="194"/>
        <end position="213"/>
    </location>
</feature>
<evidence type="ECO:0008006" key="4">
    <source>
        <dbReference type="Google" id="ProtNLM"/>
    </source>
</evidence>
<feature type="transmembrane region" description="Helical" evidence="1">
    <location>
        <begin position="80"/>
        <end position="103"/>
    </location>
</feature>
<sequence length="298" mass="34005">MAQAGIDTEAIFHANFNNTVSAMALPIALSNTWNSIRMVRKNSPLIYKLNLVQSLFLLVNAVIQLLGGLGVLFDCNARNYVYGACSYFSIVLIDMILFMKAYYTNRSNYLIIAIHVILRLVHMCCWIMIIVNTSIIVRPYGYCQMLSKELWFVGLLSTEAVIIGFLTFIFLLTLYRTHQFNPAFFYSSLIRDGLIFALSRCVIYFIITVLYLFHVAPHTEMLFFEWTIASKLMTEQLLHSHEWRKKTTTGLSNSNTAAVSITTRPTKAFGTSTFDDKSYLPLEHELNTLSSPSQSRHN</sequence>
<keyword evidence="3" id="KW-1185">Reference proteome</keyword>
<gene>
    <name evidence="2" type="ORF">K7432_011512</name>
</gene>
<accession>A0ABR2WM94</accession>